<dbReference type="Proteomes" id="UP001058553">
    <property type="component" value="Chromosome"/>
</dbReference>
<dbReference type="Pfam" id="PF06891">
    <property type="entry name" value="P2_Phage_GpR"/>
    <property type="match status" value="1"/>
</dbReference>
<organism evidence="1 2">
    <name type="scientific">Erwinia pyrifoliae</name>
    <dbReference type="NCBI Taxonomy" id="79967"/>
    <lineage>
        <taxon>Bacteria</taxon>
        <taxon>Pseudomonadati</taxon>
        <taxon>Pseudomonadota</taxon>
        <taxon>Gammaproteobacteria</taxon>
        <taxon>Enterobacterales</taxon>
        <taxon>Erwiniaceae</taxon>
        <taxon>Erwinia</taxon>
    </lineage>
</organism>
<keyword evidence="2" id="KW-1185">Reference proteome</keyword>
<sequence>MNQMESLTAFIEENMPPRAMQMFLSAMDDCELIRSEKGIGLGQRRIGILRYSVVLVWDDFPYRICPPARLYALVLCWVKEHANALRDELKLPDPVVDPEFNDDGTASIQVTVVVADEIILRPAESGAVPLNGQRWDVVYPELWTAEEGEVFTRSEGQS</sequence>
<protein>
    <submittedName>
        <fullName evidence="1">Phage tail protein</fullName>
    </submittedName>
</protein>
<reference evidence="1" key="1">
    <citation type="submission" date="2022-07" db="EMBL/GenBank/DDBJ databases">
        <title>Genetic diversity of Erwinia pyrifoliae.</title>
        <authorList>
            <person name="Park D.S."/>
            <person name="Ham H."/>
        </authorList>
    </citation>
    <scope>NUCLEOTIDE SEQUENCE</scope>
    <source>
        <strain evidence="1">CP201486</strain>
    </source>
</reference>
<gene>
    <name evidence="1" type="ORF">NYP84_08950</name>
</gene>
<evidence type="ECO:0000313" key="2">
    <source>
        <dbReference type="Proteomes" id="UP001058553"/>
    </source>
</evidence>
<dbReference type="InterPro" id="IPR009678">
    <property type="entry name" value="Phage_tail_completion_R"/>
</dbReference>
<accession>A0ABY5XCW5</accession>
<name>A0ABY5XCW5_ERWPY</name>
<dbReference type="RefSeq" id="WP_259817460.1">
    <property type="nucleotide sequence ID" value="NZ_CP103445.1"/>
</dbReference>
<proteinExistence type="predicted"/>
<dbReference type="EMBL" id="CP103445">
    <property type="protein sequence ID" value="UWS35246.1"/>
    <property type="molecule type" value="Genomic_DNA"/>
</dbReference>
<evidence type="ECO:0000313" key="1">
    <source>
        <dbReference type="EMBL" id="UWS35246.1"/>
    </source>
</evidence>